<sequence length="314" mass="35389">MKCIACVVALFYAVVIPVNIFMDPLGLGWVTEVTDEPGIYDEINTRLVFEDIRAALTKTSAAKVLIGSSRVMRGFDTCALNSILNIGVSTITSAQTEYLVDYAVRLNKFDVILVEALPYTPPENILSAQKGLVAKLISLRTFFLSFKALRDKFSPKPLAKFDCSQSGSAGSFFTEVSTLDKRVYRQYRYISRYASNIALEIKRIQRKASAQTKVIPFIPPVHPDLLSPEEVDQLLMEISGMLGEKNSLVSYSEIYDREFLDKPTLWQDANHFSPELGASYLQYLVQVSKSEERHPMRGHDTIKINYTNSYIKIL</sequence>
<dbReference type="EMBL" id="CP000155">
    <property type="protein sequence ID" value="ABC30345.1"/>
    <property type="molecule type" value="Genomic_DNA"/>
</dbReference>
<organism evidence="1 2">
    <name type="scientific">Hahella chejuensis (strain KCTC 2396)</name>
    <dbReference type="NCBI Taxonomy" id="349521"/>
    <lineage>
        <taxon>Bacteria</taxon>
        <taxon>Pseudomonadati</taxon>
        <taxon>Pseudomonadota</taxon>
        <taxon>Gammaproteobacteria</taxon>
        <taxon>Oceanospirillales</taxon>
        <taxon>Hahellaceae</taxon>
        <taxon>Hahella</taxon>
    </lineage>
</organism>
<evidence type="ECO:0008006" key="3">
    <source>
        <dbReference type="Google" id="ProtNLM"/>
    </source>
</evidence>
<dbReference type="Proteomes" id="UP000000238">
    <property type="component" value="Chromosome"/>
</dbReference>
<accession>Q2SG79</accession>
<reference evidence="1 2" key="1">
    <citation type="journal article" date="2005" name="Nucleic Acids Res.">
        <title>Genomic blueprint of Hahella chejuensis, a marine microbe producing an algicidal agent.</title>
        <authorList>
            <person name="Jeong H."/>
            <person name="Yim J.H."/>
            <person name="Lee C."/>
            <person name="Choi S.-H."/>
            <person name="Park Y.K."/>
            <person name="Yoon S.H."/>
            <person name="Hur C.-G."/>
            <person name="Kang H.-Y."/>
            <person name="Kim D."/>
            <person name="Lee H.H."/>
            <person name="Park K.H."/>
            <person name="Park S.-H."/>
            <person name="Park H.-S."/>
            <person name="Lee H.K."/>
            <person name="Oh T.K."/>
            <person name="Kim J.F."/>
        </authorList>
    </citation>
    <scope>NUCLEOTIDE SEQUENCE [LARGE SCALE GENOMIC DNA]</scope>
    <source>
        <strain evidence="1 2">KCTC 2396</strain>
    </source>
</reference>
<gene>
    <name evidence="1" type="ordered locus">HCH_03605</name>
</gene>
<proteinExistence type="predicted"/>
<dbReference type="KEGG" id="hch:HCH_03605"/>
<evidence type="ECO:0000313" key="2">
    <source>
        <dbReference type="Proteomes" id="UP000000238"/>
    </source>
</evidence>
<name>Q2SG79_HAHCH</name>
<dbReference type="STRING" id="349521.HCH_03605"/>
<keyword evidence="2" id="KW-1185">Reference proteome</keyword>
<evidence type="ECO:0000313" key="1">
    <source>
        <dbReference type="EMBL" id="ABC30345.1"/>
    </source>
</evidence>
<dbReference type="AlphaFoldDB" id="Q2SG79"/>
<protein>
    <recommendedName>
        <fullName evidence="3">SGNH hydrolase-type esterase domain-containing protein</fullName>
    </recommendedName>
</protein>
<dbReference type="HOGENOM" id="CLU_884996_0_0_6"/>